<feature type="region of interest" description="Disordered" evidence="1">
    <location>
        <begin position="1"/>
        <end position="548"/>
    </location>
</feature>
<feature type="compositionally biased region" description="Low complexity" evidence="1">
    <location>
        <begin position="533"/>
        <end position="547"/>
    </location>
</feature>
<feature type="compositionally biased region" description="Basic and acidic residues" evidence="1">
    <location>
        <begin position="591"/>
        <end position="607"/>
    </location>
</feature>
<feature type="compositionally biased region" description="Acidic residues" evidence="1">
    <location>
        <begin position="581"/>
        <end position="590"/>
    </location>
</feature>
<evidence type="ECO:0000313" key="2">
    <source>
        <dbReference type="EMBL" id="KAL2610634.1"/>
    </source>
</evidence>
<evidence type="ECO:0000313" key="3">
    <source>
        <dbReference type="Proteomes" id="UP001605036"/>
    </source>
</evidence>
<feature type="compositionally biased region" description="Polar residues" evidence="1">
    <location>
        <begin position="278"/>
        <end position="296"/>
    </location>
</feature>
<proteinExistence type="predicted"/>
<organism evidence="2 3">
    <name type="scientific">Riccia fluitans</name>
    <dbReference type="NCBI Taxonomy" id="41844"/>
    <lineage>
        <taxon>Eukaryota</taxon>
        <taxon>Viridiplantae</taxon>
        <taxon>Streptophyta</taxon>
        <taxon>Embryophyta</taxon>
        <taxon>Marchantiophyta</taxon>
        <taxon>Marchantiopsida</taxon>
        <taxon>Marchantiidae</taxon>
        <taxon>Marchantiales</taxon>
        <taxon>Ricciaceae</taxon>
        <taxon>Riccia</taxon>
    </lineage>
</organism>
<evidence type="ECO:0000256" key="1">
    <source>
        <dbReference type="SAM" id="MobiDB-lite"/>
    </source>
</evidence>
<feature type="compositionally biased region" description="Acidic residues" evidence="1">
    <location>
        <begin position="122"/>
        <end position="144"/>
    </location>
</feature>
<accession>A0ABD1XPE1</accession>
<feature type="compositionally biased region" description="Basic and acidic residues" evidence="1">
    <location>
        <begin position="627"/>
        <end position="648"/>
    </location>
</feature>
<feature type="compositionally biased region" description="Basic and acidic residues" evidence="1">
    <location>
        <begin position="84"/>
        <end position="102"/>
    </location>
</feature>
<gene>
    <name evidence="2" type="ORF">R1flu_029207</name>
</gene>
<feature type="compositionally biased region" description="Acidic residues" evidence="1">
    <location>
        <begin position="209"/>
        <end position="219"/>
    </location>
</feature>
<feature type="compositionally biased region" description="Polar residues" evidence="1">
    <location>
        <begin position="171"/>
        <end position="181"/>
    </location>
</feature>
<dbReference type="EMBL" id="JBHFFA010000008">
    <property type="protein sequence ID" value="KAL2610634.1"/>
    <property type="molecule type" value="Genomic_DNA"/>
</dbReference>
<dbReference type="AlphaFoldDB" id="A0ABD1XPE1"/>
<feature type="compositionally biased region" description="Acidic residues" evidence="1">
    <location>
        <begin position="260"/>
        <end position="271"/>
    </location>
</feature>
<feature type="compositionally biased region" description="Acidic residues" evidence="1">
    <location>
        <begin position="470"/>
        <end position="486"/>
    </location>
</feature>
<dbReference type="Proteomes" id="UP001605036">
    <property type="component" value="Unassembled WGS sequence"/>
</dbReference>
<feature type="compositionally biased region" description="Basic and acidic residues" evidence="1">
    <location>
        <begin position="706"/>
        <end position="723"/>
    </location>
</feature>
<keyword evidence="3" id="KW-1185">Reference proteome</keyword>
<feature type="region of interest" description="Disordered" evidence="1">
    <location>
        <begin position="804"/>
        <end position="825"/>
    </location>
</feature>
<feature type="compositionally biased region" description="Low complexity" evidence="1">
    <location>
        <begin position="246"/>
        <end position="259"/>
    </location>
</feature>
<reference evidence="2 3" key="1">
    <citation type="submission" date="2024-09" db="EMBL/GenBank/DDBJ databases">
        <title>Chromosome-scale assembly of Riccia fluitans.</title>
        <authorList>
            <person name="Paukszto L."/>
            <person name="Sawicki J."/>
            <person name="Karawczyk K."/>
            <person name="Piernik-Szablinska J."/>
            <person name="Szczecinska M."/>
            <person name="Mazdziarz M."/>
        </authorList>
    </citation>
    <scope>NUCLEOTIDE SEQUENCE [LARGE SCALE GENOMIC DNA]</scope>
    <source>
        <strain evidence="2">Rf_01</strain>
        <tissue evidence="2">Aerial parts of the thallus</tissue>
    </source>
</reference>
<feature type="compositionally biased region" description="Low complexity" evidence="1">
    <location>
        <begin position="815"/>
        <end position="825"/>
    </location>
</feature>
<feature type="region of interest" description="Disordered" evidence="1">
    <location>
        <begin position="882"/>
        <end position="912"/>
    </location>
</feature>
<feature type="compositionally biased region" description="Basic and acidic residues" evidence="1">
    <location>
        <begin position="220"/>
        <end position="238"/>
    </location>
</feature>
<comment type="caution">
    <text evidence="2">The sequence shown here is derived from an EMBL/GenBank/DDBJ whole genome shotgun (WGS) entry which is preliminary data.</text>
</comment>
<feature type="compositionally biased region" description="Acidic residues" evidence="1">
    <location>
        <begin position="411"/>
        <end position="424"/>
    </location>
</feature>
<protein>
    <submittedName>
        <fullName evidence="2">Uncharacterized protein</fullName>
    </submittedName>
</protein>
<sequence>MDDSLAEAAPADVASDDIAPSEVEDVPSSTKTDVLDSDETAVHSLTENGDLAETETSQMEMGSSEAEDVNFLEEDEAVTSNRSEGAHPGDDGDFKNVEEKQGGDLTLEEVDNAESGPTESEIAVDPEEGGNLVQEEEASLAEIDDGAKAEDIATGAEGATTDMEENEGDSQEINATSSNEDTGGDEELSVNDSGVEDVEAVESSAETPVEVEETPEAEDGLTRDLDVQTDAEETKEAVTDEQDVTVPEVEPAEEPLAVESESEVESVEELPVEANIEAESSSLVPPTDSIESSLQDSVDEVEADETRDVDTSEQDVPTLDTEKASEEQASESTGDTELPHPADAAESSPRELEAEEWVTVDTNVEDAASLDVDVTGEEAVEESSSANDKGEAEGTPDVVTGVEVGPISDAETAEENVVETEVETEAPSPLPVDAEESSPTVTADTDGQEARELAEVVSNEEEAPTSGDGNEAETEEILEAVQEDQDAPPPSVTGEEEEQASGLECEGDALSPTVENVEDSDEKREIELDPNIAEAESSEVNSSVDDVPGNAEFEVSAMEDAALLDPKSMSDLETSATADVTELEETDIIEDSTKTEDSDFEVVRAEPYDSATEVEVVETEQFPEIEASEHGEKVDSSEQVEDSSHAEILDAEDAPTAPEDPPSQSETDSTAETEATPVETEESEGREIPGIALLQAIAEENLIPTADHEKVTANIEDHGDSAGRSDPSATSSSEEFPEGKGSLLNDQCAHVLQARQEGTSLPDPPSARDTAEEDIRSLSEANVAAKMKMDFLIDKENEMLKNQSFSNTRTHAPETSISAADGGASASTTSSLYIETGSVQKDEASVPLSTYTGDLNSSWAAALREGANDVSEQQMPRLRALAHAGDRRGSMTDGDRPSASKEIGRQSEDSSAVRFPLSIMLWCSQSMSSLFGSSKSL</sequence>
<feature type="compositionally biased region" description="Acidic residues" evidence="1">
    <location>
        <begin position="65"/>
        <end position="77"/>
    </location>
</feature>
<feature type="compositionally biased region" description="Basic and acidic residues" evidence="1">
    <location>
        <begin position="884"/>
        <end position="908"/>
    </location>
</feature>
<feature type="compositionally biased region" description="Low complexity" evidence="1">
    <location>
        <begin position="665"/>
        <end position="678"/>
    </location>
</feature>
<feature type="region of interest" description="Disordered" evidence="1">
    <location>
        <begin position="564"/>
        <end position="692"/>
    </location>
</feature>
<name>A0ABD1XPE1_9MARC</name>
<feature type="region of interest" description="Disordered" evidence="1">
    <location>
        <begin position="704"/>
        <end position="774"/>
    </location>
</feature>
<feature type="compositionally biased region" description="Acidic residues" evidence="1">
    <location>
        <begin position="182"/>
        <end position="200"/>
    </location>
</feature>